<dbReference type="EMBL" id="JBAHYK010001220">
    <property type="protein sequence ID" value="KAL0568969.1"/>
    <property type="molecule type" value="Genomic_DNA"/>
</dbReference>
<protein>
    <recommendedName>
        <fullName evidence="4">F-box domain-containing protein</fullName>
    </recommendedName>
</protein>
<comment type="caution">
    <text evidence="2">The sequence shown here is derived from an EMBL/GenBank/DDBJ whole genome shotgun (WGS) entry which is preliminary data.</text>
</comment>
<evidence type="ECO:0000256" key="1">
    <source>
        <dbReference type="SAM" id="Coils"/>
    </source>
</evidence>
<dbReference type="InterPro" id="IPR032675">
    <property type="entry name" value="LRR_dom_sf"/>
</dbReference>
<reference evidence="2 3" key="1">
    <citation type="submission" date="2024-02" db="EMBL/GenBank/DDBJ databases">
        <title>A draft genome for the cacao thread blight pathogen Marasmius crinis-equi.</title>
        <authorList>
            <person name="Cohen S.P."/>
            <person name="Baruah I.K."/>
            <person name="Amoako-Attah I."/>
            <person name="Bukari Y."/>
            <person name="Meinhardt L.W."/>
            <person name="Bailey B.A."/>
        </authorList>
    </citation>
    <scope>NUCLEOTIDE SEQUENCE [LARGE SCALE GENOMIC DNA]</scope>
    <source>
        <strain evidence="2 3">GH-76</strain>
    </source>
</reference>
<accession>A0ABR3F199</accession>
<evidence type="ECO:0000313" key="3">
    <source>
        <dbReference type="Proteomes" id="UP001465976"/>
    </source>
</evidence>
<dbReference type="SUPFAM" id="SSF52047">
    <property type="entry name" value="RNI-like"/>
    <property type="match status" value="1"/>
</dbReference>
<proteinExistence type="predicted"/>
<keyword evidence="3" id="KW-1185">Reference proteome</keyword>
<evidence type="ECO:0008006" key="4">
    <source>
        <dbReference type="Google" id="ProtNLM"/>
    </source>
</evidence>
<gene>
    <name evidence="2" type="ORF">V5O48_013003</name>
</gene>
<dbReference type="Gene3D" id="3.80.10.10">
    <property type="entry name" value="Ribonuclease Inhibitor"/>
    <property type="match status" value="1"/>
</dbReference>
<dbReference type="Proteomes" id="UP001465976">
    <property type="component" value="Unassembled WGS sequence"/>
</dbReference>
<evidence type="ECO:0000313" key="2">
    <source>
        <dbReference type="EMBL" id="KAL0568969.1"/>
    </source>
</evidence>
<name>A0ABR3F199_9AGAR</name>
<feature type="coiled-coil region" evidence="1">
    <location>
        <begin position="30"/>
        <end position="57"/>
    </location>
</feature>
<sequence>MITLTTPFSTVLGTNYSPSSRECGQIQSLLRDPEQRIHALDEQISKLQAERDELQTFVNHHRSLLSPVRRLSPEILGTIFVHSLPTNTFNLPGRTLADAPLLLTSICRSWREIALSTPGLWNGIHIHLPRFIPSYISSDDYLSKITRRKEGIKRWLERSGSLPLAISISVESSTRGVDNRRTEDIAILADVLKLFAAHCHRWRSVIFTSDARYTDPAIWEPFAELTKDDLPQLRGFYAFESLSAYNYSDRHNRTIPTPLASLITRPTSLHTLRITGEPPELFKLRIHWTHLKELHLKWTGSDRCNPSLFTLKVAESCPNLVSYKVVLRCEPSFSPIPYGPAPPHHWPHLRNLDLTIDDSAYQHRDKRPSGAFWRVFRGMTAPALKHLSLRALMDVFMKRDPIPTAGPALESIVGLPFQDMISESGCTITHLSLSSMFLMSEEAILRSLELLPSLSSLTLTECADGLPCSVVCIPHQKLTSCLVSLSFSADICPDVAELSTSECHAENIQPIISFAEARSNKLERLSVNFGAVTRETAGKITEIMSSTDIRDSLHELREGRRVKIDWKWTVNPDVSDRYSKIDCPYTGM</sequence>
<organism evidence="2 3">
    <name type="scientific">Marasmius crinis-equi</name>
    <dbReference type="NCBI Taxonomy" id="585013"/>
    <lineage>
        <taxon>Eukaryota</taxon>
        <taxon>Fungi</taxon>
        <taxon>Dikarya</taxon>
        <taxon>Basidiomycota</taxon>
        <taxon>Agaricomycotina</taxon>
        <taxon>Agaricomycetes</taxon>
        <taxon>Agaricomycetidae</taxon>
        <taxon>Agaricales</taxon>
        <taxon>Marasmiineae</taxon>
        <taxon>Marasmiaceae</taxon>
        <taxon>Marasmius</taxon>
    </lineage>
</organism>
<keyword evidence="1" id="KW-0175">Coiled coil</keyword>